<dbReference type="EMBL" id="JBJJXI010000155">
    <property type="protein sequence ID" value="KAL3385529.1"/>
    <property type="molecule type" value="Genomic_DNA"/>
</dbReference>
<comment type="caution">
    <text evidence="2">The sequence shown here is derived from an EMBL/GenBank/DDBJ whole genome shotgun (WGS) entry which is preliminary data.</text>
</comment>
<organism evidence="2 3">
    <name type="scientific">Trichogramma kaykai</name>
    <dbReference type="NCBI Taxonomy" id="54128"/>
    <lineage>
        <taxon>Eukaryota</taxon>
        <taxon>Metazoa</taxon>
        <taxon>Ecdysozoa</taxon>
        <taxon>Arthropoda</taxon>
        <taxon>Hexapoda</taxon>
        <taxon>Insecta</taxon>
        <taxon>Pterygota</taxon>
        <taxon>Neoptera</taxon>
        <taxon>Endopterygota</taxon>
        <taxon>Hymenoptera</taxon>
        <taxon>Apocrita</taxon>
        <taxon>Proctotrupomorpha</taxon>
        <taxon>Chalcidoidea</taxon>
        <taxon>Trichogrammatidae</taxon>
        <taxon>Trichogramma</taxon>
    </lineage>
</organism>
<sequence length="99" mass="11167">MKLESERGVIRHLNSVRVVPSDNTLRRPVILVPHRLRRPIVLSDSPPVRCVEKPPSSPKSAPLAPPAESPRVRQPMKKPTVHRCSAWKGFLLSQLSRQL</sequence>
<name>A0ABD2VXN8_9HYME</name>
<protein>
    <submittedName>
        <fullName evidence="2">Uncharacterized protein</fullName>
    </submittedName>
</protein>
<reference evidence="2 3" key="1">
    <citation type="journal article" date="2024" name="bioRxiv">
        <title>A reference genome for Trichogramma kaykai: A tiny desert-dwelling parasitoid wasp with competing sex-ratio distorters.</title>
        <authorList>
            <person name="Culotta J."/>
            <person name="Lindsey A.R."/>
        </authorList>
    </citation>
    <scope>NUCLEOTIDE SEQUENCE [LARGE SCALE GENOMIC DNA]</scope>
    <source>
        <strain evidence="2 3">KSX58</strain>
    </source>
</reference>
<dbReference type="Proteomes" id="UP001627154">
    <property type="component" value="Unassembled WGS sequence"/>
</dbReference>
<keyword evidence="3" id="KW-1185">Reference proteome</keyword>
<feature type="region of interest" description="Disordered" evidence="1">
    <location>
        <begin position="45"/>
        <end position="79"/>
    </location>
</feature>
<dbReference type="AlphaFoldDB" id="A0ABD2VXN8"/>
<evidence type="ECO:0000313" key="2">
    <source>
        <dbReference type="EMBL" id="KAL3385529.1"/>
    </source>
</evidence>
<evidence type="ECO:0000313" key="3">
    <source>
        <dbReference type="Proteomes" id="UP001627154"/>
    </source>
</evidence>
<gene>
    <name evidence="2" type="ORF">TKK_018899</name>
</gene>
<evidence type="ECO:0000256" key="1">
    <source>
        <dbReference type="SAM" id="MobiDB-lite"/>
    </source>
</evidence>
<accession>A0ABD2VXN8</accession>
<proteinExistence type="predicted"/>